<protein>
    <submittedName>
        <fullName evidence="5">CRE-EVA-1 protein</fullName>
    </submittedName>
</protein>
<dbReference type="CDD" id="cd22829">
    <property type="entry name" value="Gal_Rha_Lectin_EVA1_EVA1C_rpt2"/>
    <property type="match status" value="1"/>
</dbReference>
<feature type="compositionally biased region" description="Polar residues" evidence="1">
    <location>
        <begin position="427"/>
        <end position="438"/>
    </location>
</feature>
<feature type="transmembrane region" description="Helical" evidence="2">
    <location>
        <begin position="385"/>
        <end position="407"/>
    </location>
</feature>
<proteinExistence type="predicted"/>
<keyword evidence="2" id="KW-0472">Membrane</keyword>
<feature type="region of interest" description="Disordered" evidence="1">
    <location>
        <begin position="410"/>
        <end position="438"/>
    </location>
</feature>
<dbReference type="OMA" id="HQLCPSR"/>
<keyword evidence="2" id="KW-1133">Transmembrane helix</keyword>
<dbReference type="OrthoDB" id="5970528at2759"/>
<dbReference type="PROSITE" id="PS50228">
    <property type="entry name" value="SUEL_LECTIN"/>
    <property type="match status" value="1"/>
</dbReference>
<dbReference type="Pfam" id="PF02140">
    <property type="entry name" value="SUEL_Lectin"/>
    <property type="match status" value="1"/>
</dbReference>
<dbReference type="HOGENOM" id="CLU_045881_0_0_1"/>
<dbReference type="InterPro" id="IPR000922">
    <property type="entry name" value="Lectin_gal-bd_dom"/>
</dbReference>
<dbReference type="CDD" id="cd22828">
    <property type="entry name" value="Gal_Rha_Lectin_EVA1_EVA1C_rpt1"/>
    <property type="match status" value="1"/>
</dbReference>
<reference evidence="5" key="1">
    <citation type="submission" date="2007-07" db="EMBL/GenBank/DDBJ databases">
        <title>PCAP assembly of the Caenorhabditis remanei genome.</title>
        <authorList>
            <consortium name="The Caenorhabditis remanei Sequencing Consortium"/>
            <person name="Wilson R.K."/>
        </authorList>
    </citation>
    <scope>NUCLEOTIDE SEQUENCE [LARGE SCALE GENOMIC DNA]</scope>
    <source>
        <strain evidence="5">PB4641</strain>
    </source>
</reference>
<dbReference type="FunCoup" id="E3MFD3">
    <property type="interactions" value="25"/>
</dbReference>
<name>E3MFD3_CAERE</name>
<keyword evidence="6" id="KW-1185">Reference proteome</keyword>
<feature type="signal peptide" evidence="3">
    <location>
        <begin position="1"/>
        <end position="19"/>
    </location>
</feature>
<dbReference type="Gene3D" id="2.60.120.740">
    <property type="match status" value="1"/>
</dbReference>
<dbReference type="GO" id="GO:0030246">
    <property type="term" value="F:carbohydrate binding"/>
    <property type="evidence" value="ECO:0007669"/>
    <property type="project" value="InterPro"/>
</dbReference>
<dbReference type="InterPro" id="IPR043159">
    <property type="entry name" value="Lectin_gal-bd_sf"/>
</dbReference>
<keyword evidence="3" id="KW-0732">Signal</keyword>
<dbReference type="InParanoid" id="E3MFD3"/>
<feature type="chain" id="PRO_5003176774" evidence="3">
    <location>
        <begin position="20"/>
        <end position="473"/>
    </location>
</feature>
<dbReference type="PANTHER" id="PTHR46780">
    <property type="entry name" value="PROTEIN EVA-1"/>
    <property type="match status" value="1"/>
</dbReference>
<dbReference type="Proteomes" id="UP000008281">
    <property type="component" value="Unassembled WGS sequence"/>
</dbReference>
<accession>E3MFD3</accession>
<dbReference type="AlphaFoldDB" id="E3MFD3"/>
<sequence length="473" mass="53415">MRSFTLLSCIFLLVFRIDGKLKSGFIGSNNHETSPIEGILKESLRSNRVQACDGERITLSCPRNTQISVQTGFYGRVVPENQLCPPQAGRKIPDALTDPLAMIHHSSTCDVIQAHTVGIELYVVGTKSFNFQRISELCDKRRKCTVVVDSNTFEDDPCPTTSKYLQMAYGCIPMSFDEETFCTPKPTEPSRPEIRLECREGRRLAVYSAQMKTSPQCDPDTEIRHECVSDVLPQVLRQCHAKEGCTLKSEEIKGHCRHGHLHVVYVCVNEEIFSEEAIKGELTSLETYLKEADAIQKQEDERFFKDVNDKTQWERVVDSEPARDSDVHQIANDASYVTHDEYRMEKQDPPPITERVEPNLVGVGHDLLQVVQFFKENKEKAVMCIVLAVSMAAIVVLSACIITRLCTSTKDNSRSSRSSRSRRSLETSKLVSSNYGGSITPQHMLQDIEDEQFLRFSMGSAANSNPHYSHYDF</sequence>
<dbReference type="eggNOG" id="KOG4729">
    <property type="taxonomic scope" value="Eukaryota"/>
</dbReference>
<dbReference type="EMBL" id="DS268441">
    <property type="protein sequence ID" value="EFP00962.1"/>
    <property type="molecule type" value="Genomic_DNA"/>
</dbReference>
<dbReference type="STRING" id="31234.E3MFD3"/>
<evidence type="ECO:0000259" key="4">
    <source>
        <dbReference type="PROSITE" id="PS50228"/>
    </source>
</evidence>
<evidence type="ECO:0000256" key="3">
    <source>
        <dbReference type="SAM" id="SignalP"/>
    </source>
</evidence>
<evidence type="ECO:0000256" key="1">
    <source>
        <dbReference type="SAM" id="MobiDB-lite"/>
    </source>
</evidence>
<evidence type="ECO:0000256" key="2">
    <source>
        <dbReference type="SAM" id="Phobius"/>
    </source>
</evidence>
<gene>
    <name evidence="5" type="primary">Cre-eva-1</name>
    <name evidence="5" type="ORF">CRE_20690</name>
</gene>
<keyword evidence="2" id="KW-0812">Transmembrane</keyword>
<evidence type="ECO:0000313" key="6">
    <source>
        <dbReference type="Proteomes" id="UP000008281"/>
    </source>
</evidence>
<feature type="domain" description="SUEL-type lectin" evidence="4">
    <location>
        <begin position="51"/>
        <end position="172"/>
    </location>
</feature>
<organism evidence="6">
    <name type="scientific">Caenorhabditis remanei</name>
    <name type="common">Caenorhabditis vulgaris</name>
    <dbReference type="NCBI Taxonomy" id="31234"/>
    <lineage>
        <taxon>Eukaryota</taxon>
        <taxon>Metazoa</taxon>
        <taxon>Ecdysozoa</taxon>
        <taxon>Nematoda</taxon>
        <taxon>Chromadorea</taxon>
        <taxon>Rhabditida</taxon>
        <taxon>Rhabditina</taxon>
        <taxon>Rhabditomorpha</taxon>
        <taxon>Rhabditoidea</taxon>
        <taxon>Rhabditidae</taxon>
        <taxon>Peloderinae</taxon>
        <taxon>Caenorhabditis</taxon>
    </lineage>
</organism>
<evidence type="ECO:0000313" key="5">
    <source>
        <dbReference type="EMBL" id="EFP00962.1"/>
    </source>
</evidence>